<dbReference type="AlphaFoldDB" id="A0A0F7ZPJ1"/>
<name>A0A0F7ZPJ1_9HYPO</name>
<feature type="transmembrane region" description="Helical" evidence="1">
    <location>
        <begin position="12"/>
        <end position="35"/>
    </location>
</feature>
<evidence type="ECO:0000313" key="3">
    <source>
        <dbReference type="Proteomes" id="UP000054481"/>
    </source>
</evidence>
<proteinExistence type="predicted"/>
<protein>
    <submittedName>
        <fullName evidence="2">Uncharacterized protein</fullName>
    </submittedName>
</protein>
<feature type="transmembrane region" description="Helical" evidence="1">
    <location>
        <begin position="128"/>
        <end position="154"/>
    </location>
</feature>
<dbReference type="Proteomes" id="UP000054481">
    <property type="component" value="Unassembled WGS sequence"/>
</dbReference>
<keyword evidence="1" id="KW-1133">Transmembrane helix</keyword>
<evidence type="ECO:0000313" key="2">
    <source>
        <dbReference type="EMBL" id="KJZ75590.1"/>
    </source>
</evidence>
<keyword evidence="1" id="KW-0472">Membrane</keyword>
<reference evidence="2 3" key="1">
    <citation type="journal article" date="2014" name="Genome Biol. Evol.">
        <title>Comparative genomics and transcriptomics analyses reveal divergent lifestyle features of nematode endoparasitic fungus Hirsutella minnesotensis.</title>
        <authorList>
            <person name="Lai Y."/>
            <person name="Liu K."/>
            <person name="Zhang X."/>
            <person name="Zhang X."/>
            <person name="Li K."/>
            <person name="Wang N."/>
            <person name="Shu C."/>
            <person name="Wu Y."/>
            <person name="Wang C."/>
            <person name="Bushley K.E."/>
            <person name="Xiang M."/>
            <person name="Liu X."/>
        </authorList>
    </citation>
    <scope>NUCLEOTIDE SEQUENCE [LARGE SCALE GENOMIC DNA]</scope>
    <source>
        <strain evidence="2 3">3608</strain>
    </source>
</reference>
<dbReference type="EMBL" id="KQ030516">
    <property type="protein sequence ID" value="KJZ75590.1"/>
    <property type="molecule type" value="Genomic_DNA"/>
</dbReference>
<sequence length="214" mass="23306">MDDVKVLTADDAATAVSTTLSAVIHAVAVVAKAFWRVPWVRIVVRVARLIAWPWRLVSFPLSYLAGFFSFLFAPVLHVFAYLLSWLSAVVDLIAGLEMLIDALPAALHFCKTHIPSGCFPSNPDQFSVAAVVGIASGIFVALCSSVITTSLGMYDDPFADQASSQKRASYDKGLPPTSPAWEADWYWTESSTSRLRQPSGLLSQTIHEEDDSDP</sequence>
<accession>A0A0F7ZPJ1</accession>
<feature type="transmembrane region" description="Helical" evidence="1">
    <location>
        <begin position="56"/>
        <end position="79"/>
    </location>
</feature>
<keyword evidence="3" id="KW-1185">Reference proteome</keyword>
<gene>
    <name evidence="2" type="ORF">HIM_05053</name>
</gene>
<dbReference type="OrthoDB" id="4502894at2759"/>
<keyword evidence="1" id="KW-0812">Transmembrane</keyword>
<organism evidence="2 3">
    <name type="scientific">Hirsutella minnesotensis 3608</name>
    <dbReference type="NCBI Taxonomy" id="1043627"/>
    <lineage>
        <taxon>Eukaryota</taxon>
        <taxon>Fungi</taxon>
        <taxon>Dikarya</taxon>
        <taxon>Ascomycota</taxon>
        <taxon>Pezizomycotina</taxon>
        <taxon>Sordariomycetes</taxon>
        <taxon>Hypocreomycetidae</taxon>
        <taxon>Hypocreales</taxon>
        <taxon>Ophiocordycipitaceae</taxon>
        <taxon>Hirsutella</taxon>
    </lineage>
</organism>
<evidence type="ECO:0000256" key="1">
    <source>
        <dbReference type="SAM" id="Phobius"/>
    </source>
</evidence>